<dbReference type="RefSeq" id="WP_153240369.1">
    <property type="nucleotide sequence ID" value="NZ_CP036422.1"/>
</dbReference>
<keyword evidence="1" id="KW-0732">Signal</keyword>
<dbReference type="InterPro" id="IPR030820">
    <property type="entry name" value="OMP_myx_plus_Proteobacteria"/>
</dbReference>
<dbReference type="Gene3D" id="2.40.160.20">
    <property type="match status" value="1"/>
</dbReference>
<feature type="chain" id="PRO_5024938906" evidence="1">
    <location>
        <begin position="24"/>
        <end position="210"/>
    </location>
</feature>
<dbReference type="KEGG" id="halc:EY643_17030"/>
<dbReference type="SUPFAM" id="SSF56925">
    <property type="entry name" value="OMPA-like"/>
    <property type="match status" value="1"/>
</dbReference>
<evidence type="ECO:0000256" key="1">
    <source>
        <dbReference type="SAM" id="SignalP"/>
    </source>
</evidence>
<feature type="signal peptide" evidence="1">
    <location>
        <begin position="1"/>
        <end position="23"/>
    </location>
</feature>
<organism evidence="2 3">
    <name type="scientific">Halioglobus maricola</name>
    <dbReference type="NCBI Taxonomy" id="2601894"/>
    <lineage>
        <taxon>Bacteria</taxon>
        <taxon>Pseudomonadati</taxon>
        <taxon>Pseudomonadota</taxon>
        <taxon>Gammaproteobacteria</taxon>
        <taxon>Cellvibrionales</taxon>
        <taxon>Halieaceae</taxon>
        <taxon>Halioglobus</taxon>
    </lineage>
</organism>
<name>A0A5P9NPL5_9GAMM</name>
<dbReference type="OrthoDB" id="9150045at2"/>
<sequence>MESWHKRILLGAALAAAAVSASAQDPIEVVEPDLDRREVQSPAIDTEDFEIGIFAGVLSVTDFASEPVYGLRAAWHISESFFFEGNYGTSEVDLTSYEKLSGGAPLFEDEERDYTFYNLAVGWNFLPGEIYFSESRAFKSDMYLLGGVGGTDFLGDNWFTATVGVGYRLLFNDSFAARMDVRDHIFDRDVFGEDETTHNIEWTLGVTYFF</sequence>
<evidence type="ECO:0000313" key="2">
    <source>
        <dbReference type="EMBL" id="QFU77224.1"/>
    </source>
</evidence>
<dbReference type="Proteomes" id="UP000326287">
    <property type="component" value="Chromosome"/>
</dbReference>
<dbReference type="EMBL" id="CP036422">
    <property type="protein sequence ID" value="QFU77224.1"/>
    <property type="molecule type" value="Genomic_DNA"/>
</dbReference>
<dbReference type="InterPro" id="IPR011250">
    <property type="entry name" value="OMP/PagP_B-barrel"/>
</dbReference>
<accession>A0A5P9NPL5</accession>
<keyword evidence="3" id="KW-1185">Reference proteome</keyword>
<dbReference type="NCBIfam" id="TIGR04565">
    <property type="entry name" value="OMP_myx_plus"/>
    <property type="match status" value="1"/>
</dbReference>
<dbReference type="AlphaFoldDB" id="A0A5P9NPL5"/>
<evidence type="ECO:0000313" key="3">
    <source>
        <dbReference type="Proteomes" id="UP000326287"/>
    </source>
</evidence>
<proteinExistence type="predicted"/>
<protein>
    <submittedName>
        <fullName evidence="2">Outer membrane beta-barrel domain-containing protein</fullName>
    </submittedName>
</protein>
<gene>
    <name evidence="2" type="ORF">EY643_17030</name>
</gene>
<reference evidence="2 3" key="1">
    <citation type="submission" date="2019-02" db="EMBL/GenBank/DDBJ databases">
        <authorList>
            <person name="Li S.-H."/>
        </authorList>
    </citation>
    <scope>NUCLEOTIDE SEQUENCE [LARGE SCALE GENOMIC DNA]</scope>
    <source>
        <strain evidence="2 3">IMCC14385</strain>
    </source>
</reference>